<dbReference type="Pfam" id="PF03845">
    <property type="entry name" value="Spore_permease"/>
    <property type="match status" value="1"/>
</dbReference>
<evidence type="ECO:0000313" key="10">
    <source>
        <dbReference type="Proteomes" id="UP001501459"/>
    </source>
</evidence>
<evidence type="ECO:0000256" key="6">
    <source>
        <dbReference type="ARBA" id="ARBA00022989"/>
    </source>
</evidence>
<feature type="transmembrane region" description="Helical" evidence="8">
    <location>
        <begin position="184"/>
        <end position="207"/>
    </location>
</feature>
<evidence type="ECO:0000256" key="5">
    <source>
        <dbReference type="ARBA" id="ARBA00022692"/>
    </source>
</evidence>
<evidence type="ECO:0000313" key="9">
    <source>
        <dbReference type="EMBL" id="GAA0440630.1"/>
    </source>
</evidence>
<comment type="subcellular location">
    <subcellularLocation>
        <location evidence="1">Membrane</location>
        <topology evidence="1">Multi-pass membrane protein</topology>
    </subcellularLocation>
</comment>
<reference evidence="9 10" key="1">
    <citation type="journal article" date="2019" name="Int. J. Syst. Evol. Microbiol.">
        <title>The Global Catalogue of Microorganisms (GCM) 10K type strain sequencing project: providing services to taxonomists for standard genome sequencing and annotation.</title>
        <authorList>
            <consortium name="The Broad Institute Genomics Platform"/>
            <consortium name="The Broad Institute Genome Sequencing Center for Infectious Disease"/>
            <person name="Wu L."/>
            <person name="Ma J."/>
        </authorList>
    </citation>
    <scope>NUCLEOTIDE SEQUENCE [LARGE SCALE GENOMIC DNA]</scope>
    <source>
        <strain evidence="9 10">JCM 12149</strain>
    </source>
</reference>
<dbReference type="PANTHER" id="PTHR34975">
    <property type="entry name" value="SPORE GERMINATION PROTEIN A2"/>
    <property type="match status" value="1"/>
</dbReference>
<evidence type="ECO:0000256" key="1">
    <source>
        <dbReference type="ARBA" id="ARBA00004141"/>
    </source>
</evidence>
<dbReference type="RefSeq" id="WP_343752429.1">
    <property type="nucleotide sequence ID" value="NZ_BAAADM010000042.1"/>
</dbReference>
<evidence type="ECO:0000256" key="2">
    <source>
        <dbReference type="ARBA" id="ARBA00007998"/>
    </source>
</evidence>
<keyword evidence="7 8" id="KW-0472">Membrane</keyword>
<dbReference type="NCBIfam" id="TIGR00912">
    <property type="entry name" value="2A0309"/>
    <property type="match status" value="1"/>
</dbReference>
<dbReference type="Gene3D" id="1.20.1740.10">
    <property type="entry name" value="Amino acid/polyamine transporter I"/>
    <property type="match status" value="1"/>
</dbReference>
<keyword evidence="5 8" id="KW-0812">Transmembrane</keyword>
<dbReference type="InterPro" id="IPR004761">
    <property type="entry name" value="Spore_GerAB"/>
</dbReference>
<keyword evidence="10" id="KW-1185">Reference proteome</keyword>
<evidence type="ECO:0000256" key="3">
    <source>
        <dbReference type="ARBA" id="ARBA00022448"/>
    </source>
</evidence>
<feature type="transmembrane region" description="Helical" evidence="8">
    <location>
        <begin position="83"/>
        <end position="106"/>
    </location>
</feature>
<keyword evidence="3" id="KW-0813">Transport</keyword>
<sequence length="362" mass="41196">MIKLKDKVSAFFVFFLITSSQVGVGVLGFQRVIGQYAGHDAWIAVIIAGIAISVIIWIMYRLLSHHDIGDIVAIHRFTYGKWLGAIFTLLFTAYLMLMTAVVLRTYVEVIQVWMFPHIKIWALLLLILPLVYYTISSEFRTVVGVCFLGVVYPSLLLLTLFYPLKYATLTNIMPVMDHSVTELMQSSSLAVLEFIGFSALLVFYPYIRDAVKSQTYAHLGNGYSLLIYLMVSLVTYLYYNQTELREVIWPTLGLWKIIELPFFARFEYLGIATLFFAILPNLVLLVWASARTLDRTFNAGHKRMAILLLVILFVANIVLTDRMTIGVLNNVLGNIGLGFLFGYVPFLFVLNWIRRKGQKNGP</sequence>
<evidence type="ECO:0000256" key="8">
    <source>
        <dbReference type="SAM" id="Phobius"/>
    </source>
</evidence>
<keyword evidence="6 8" id="KW-1133">Transmembrane helix</keyword>
<proteinExistence type="inferred from homology"/>
<comment type="similarity">
    <text evidence="2">Belongs to the amino acid-polyamine-organocation (APC) superfamily. Spore germination protein (SGP) (TC 2.A.3.9) family.</text>
</comment>
<organism evidence="9 10">
    <name type="scientific">Lentibacillus halophilus</name>
    <dbReference type="NCBI Taxonomy" id="295065"/>
    <lineage>
        <taxon>Bacteria</taxon>
        <taxon>Bacillati</taxon>
        <taxon>Bacillota</taxon>
        <taxon>Bacilli</taxon>
        <taxon>Bacillales</taxon>
        <taxon>Bacillaceae</taxon>
        <taxon>Lentibacillus</taxon>
    </lineage>
</organism>
<feature type="transmembrane region" description="Helical" evidence="8">
    <location>
        <begin position="268"/>
        <end position="290"/>
    </location>
</feature>
<gene>
    <name evidence="9" type="ORF">GCM10008983_17100</name>
</gene>
<feature type="transmembrane region" description="Helical" evidence="8">
    <location>
        <begin position="41"/>
        <end position="63"/>
    </location>
</feature>
<feature type="transmembrane region" description="Helical" evidence="8">
    <location>
        <begin position="302"/>
        <end position="319"/>
    </location>
</feature>
<evidence type="ECO:0000256" key="4">
    <source>
        <dbReference type="ARBA" id="ARBA00022544"/>
    </source>
</evidence>
<accession>A0ABN0ZAL9</accession>
<protein>
    <submittedName>
        <fullName evidence="9">GerAB/ArcD/ProY family transporter</fullName>
    </submittedName>
</protein>
<feature type="transmembrane region" description="Helical" evidence="8">
    <location>
        <begin position="219"/>
        <end position="239"/>
    </location>
</feature>
<feature type="transmembrane region" description="Helical" evidence="8">
    <location>
        <begin position="142"/>
        <end position="164"/>
    </location>
</feature>
<feature type="transmembrane region" description="Helical" evidence="8">
    <location>
        <begin position="118"/>
        <end position="135"/>
    </location>
</feature>
<feature type="transmembrane region" description="Helical" evidence="8">
    <location>
        <begin position="331"/>
        <end position="353"/>
    </location>
</feature>
<evidence type="ECO:0000256" key="7">
    <source>
        <dbReference type="ARBA" id="ARBA00023136"/>
    </source>
</evidence>
<keyword evidence="4" id="KW-0309">Germination</keyword>
<dbReference type="PANTHER" id="PTHR34975:SF2">
    <property type="entry name" value="SPORE GERMINATION PROTEIN A2"/>
    <property type="match status" value="1"/>
</dbReference>
<comment type="caution">
    <text evidence="9">The sequence shown here is derived from an EMBL/GenBank/DDBJ whole genome shotgun (WGS) entry which is preliminary data.</text>
</comment>
<dbReference type="Proteomes" id="UP001501459">
    <property type="component" value="Unassembled WGS sequence"/>
</dbReference>
<dbReference type="EMBL" id="BAAADM010000042">
    <property type="protein sequence ID" value="GAA0440630.1"/>
    <property type="molecule type" value="Genomic_DNA"/>
</dbReference>
<name>A0ABN0ZAL9_9BACI</name>